<keyword evidence="3" id="KW-1185">Reference proteome</keyword>
<sequence>SLTSKSGMRKHLERNKCNMYTEDGEDNEDPEDDSRTLLEPVVVPKTFLSPSVPTKEPSLPKRGYDEAVLTACQCLHASDEEKTKALLILRHFQLKPFTIKDNLGMEQCALTHSTALEKLSVGPSNVSVVAAEPKRRKFSSNVCRNCSPTLAPGLENLMASSPYADVLQARSFQELNDQHCWLLNKDWTFQPNLRYVCARLLAGCILLNTSNGQAVIVNTVEVYGRNRRLDVHRERLIPTKGKAVRTSLPPSTGLRYEDVWPLTVRASDGERLVIGTQSCNFLITSSLRLDGKQPPSLGGSTTLFRLYSESESSATRIFLDEASIKCALALNSDDKAWSVQSQDQVAELRQLRTKFDDSSTFMLCRASGHFARQHACQPYTVFNLATCDRFRSRGKGLAVAIIFNEIAQAVLDKGAAACLKRTVLEDARSQCGGEDGITKAIDNILALFITDTSTVTIIGNTRLNKELEVLADSLTSFLVKANEYSRVFLEQSFVS</sequence>
<dbReference type="Proteomes" id="UP000726737">
    <property type="component" value="Unassembled WGS sequence"/>
</dbReference>
<accession>A0A9P6PVX9</accession>
<dbReference type="AlphaFoldDB" id="A0A9P6PVX9"/>
<protein>
    <submittedName>
        <fullName evidence="2">Uncharacterized protein</fullName>
    </submittedName>
</protein>
<organism evidence="2 3">
    <name type="scientific">Mortierella polycephala</name>
    <dbReference type="NCBI Taxonomy" id="41804"/>
    <lineage>
        <taxon>Eukaryota</taxon>
        <taxon>Fungi</taxon>
        <taxon>Fungi incertae sedis</taxon>
        <taxon>Mucoromycota</taxon>
        <taxon>Mortierellomycotina</taxon>
        <taxon>Mortierellomycetes</taxon>
        <taxon>Mortierellales</taxon>
        <taxon>Mortierellaceae</taxon>
        <taxon>Mortierella</taxon>
    </lineage>
</organism>
<feature type="compositionally biased region" description="Acidic residues" evidence="1">
    <location>
        <begin position="22"/>
        <end position="32"/>
    </location>
</feature>
<gene>
    <name evidence="2" type="ORF">BG011_005467</name>
</gene>
<proteinExistence type="predicted"/>
<feature type="non-terminal residue" evidence="2">
    <location>
        <position position="1"/>
    </location>
</feature>
<evidence type="ECO:0000256" key="1">
    <source>
        <dbReference type="SAM" id="MobiDB-lite"/>
    </source>
</evidence>
<comment type="caution">
    <text evidence="2">The sequence shown here is derived from an EMBL/GenBank/DDBJ whole genome shotgun (WGS) entry which is preliminary data.</text>
</comment>
<evidence type="ECO:0000313" key="3">
    <source>
        <dbReference type="Proteomes" id="UP000726737"/>
    </source>
</evidence>
<name>A0A9P6PVX9_9FUNG</name>
<feature type="region of interest" description="Disordered" evidence="1">
    <location>
        <begin position="1"/>
        <end position="36"/>
    </location>
</feature>
<reference evidence="2" key="1">
    <citation type="journal article" date="2020" name="Fungal Divers.">
        <title>Resolving the Mortierellaceae phylogeny through synthesis of multi-gene phylogenetics and phylogenomics.</title>
        <authorList>
            <person name="Vandepol N."/>
            <person name="Liber J."/>
            <person name="Desiro A."/>
            <person name="Na H."/>
            <person name="Kennedy M."/>
            <person name="Barry K."/>
            <person name="Grigoriev I.V."/>
            <person name="Miller A.N."/>
            <person name="O'Donnell K."/>
            <person name="Stajich J.E."/>
            <person name="Bonito G."/>
        </authorList>
    </citation>
    <scope>NUCLEOTIDE SEQUENCE</scope>
    <source>
        <strain evidence="2">KOD948</strain>
    </source>
</reference>
<evidence type="ECO:0000313" key="2">
    <source>
        <dbReference type="EMBL" id="KAG0254873.1"/>
    </source>
</evidence>
<dbReference type="EMBL" id="JAAAJA010000379">
    <property type="protein sequence ID" value="KAG0254873.1"/>
    <property type="molecule type" value="Genomic_DNA"/>
</dbReference>
<dbReference type="OrthoDB" id="2250876at2759"/>